<name>A0A0V1CWU1_TRIBR</name>
<gene>
    <name evidence="1" type="ORF">T03_1607</name>
</gene>
<accession>A0A0V1CWU1</accession>
<proteinExistence type="predicted"/>
<dbReference type="EMBL" id="JYDI01000083">
    <property type="protein sequence ID" value="KRY53602.1"/>
    <property type="molecule type" value="Genomic_DNA"/>
</dbReference>
<evidence type="ECO:0000313" key="2">
    <source>
        <dbReference type="Proteomes" id="UP000054653"/>
    </source>
</evidence>
<comment type="caution">
    <text evidence="1">The sequence shown here is derived from an EMBL/GenBank/DDBJ whole genome shotgun (WGS) entry which is preliminary data.</text>
</comment>
<dbReference type="AlphaFoldDB" id="A0A0V1CWU1"/>
<reference evidence="1 2" key="1">
    <citation type="submission" date="2015-01" db="EMBL/GenBank/DDBJ databases">
        <title>Evolution of Trichinella species and genotypes.</title>
        <authorList>
            <person name="Korhonen P.K."/>
            <person name="Edoardo P."/>
            <person name="Giuseppe L.R."/>
            <person name="Gasser R.B."/>
        </authorList>
    </citation>
    <scope>NUCLEOTIDE SEQUENCE [LARGE SCALE GENOMIC DNA]</scope>
    <source>
        <strain evidence="1">ISS120</strain>
    </source>
</reference>
<sequence length="143" mass="16121">MLPISLIFSGVEQGSIVGEPTRLTSGEEGFYFEKYQFFEAHTETAKRKASFKKHVAAYRCNSECNLKKRNESFNIKMAKNVDPKFTVKICQHLFALYDWQPLISTKTATAATSKTTTTTTTTTATTILLQAIFRDLTRHIVDG</sequence>
<protein>
    <submittedName>
        <fullName evidence="1">Uncharacterized protein</fullName>
    </submittedName>
</protein>
<organism evidence="1 2">
    <name type="scientific">Trichinella britovi</name>
    <name type="common">Parasitic roundworm</name>
    <dbReference type="NCBI Taxonomy" id="45882"/>
    <lineage>
        <taxon>Eukaryota</taxon>
        <taxon>Metazoa</taxon>
        <taxon>Ecdysozoa</taxon>
        <taxon>Nematoda</taxon>
        <taxon>Enoplea</taxon>
        <taxon>Dorylaimia</taxon>
        <taxon>Trichinellida</taxon>
        <taxon>Trichinellidae</taxon>
        <taxon>Trichinella</taxon>
    </lineage>
</organism>
<evidence type="ECO:0000313" key="1">
    <source>
        <dbReference type="EMBL" id="KRY53602.1"/>
    </source>
</evidence>
<dbReference type="Proteomes" id="UP000054653">
    <property type="component" value="Unassembled WGS sequence"/>
</dbReference>
<keyword evidence="2" id="KW-1185">Reference proteome</keyword>